<protein>
    <submittedName>
        <fullName evidence="9">Mitogen-activated protein kinase kinase kinase anp1</fullName>
    </submittedName>
</protein>
<dbReference type="PANTHER" id="PTHR11584:SF369">
    <property type="entry name" value="MITOGEN-ACTIVATED PROTEIN KINASE KINASE KINASE 19-RELATED"/>
    <property type="match status" value="1"/>
</dbReference>
<dbReference type="GO" id="GO:0005524">
    <property type="term" value="F:ATP binding"/>
    <property type="evidence" value="ECO:0007669"/>
    <property type="project" value="UniProtKB-UniRule"/>
</dbReference>
<dbReference type="OrthoDB" id="266718at2759"/>
<dbReference type="CDD" id="cd06606">
    <property type="entry name" value="STKc_MAPKKK"/>
    <property type="match status" value="1"/>
</dbReference>
<dbReference type="InterPro" id="IPR011009">
    <property type="entry name" value="Kinase-like_dom_sf"/>
</dbReference>
<feature type="region of interest" description="Disordered" evidence="7">
    <location>
        <begin position="614"/>
        <end position="639"/>
    </location>
</feature>
<evidence type="ECO:0000259" key="8">
    <source>
        <dbReference type="PROSITE" id="PS50011"/>
    </source>
</evidence>
<evidence type="ECO:0000313" key="9">
    <source>
        <dbReference type="EMBL" id="EWM29547.1"/>
    </source>
</evidence>
<feature type="compositionally biased region" description="Low complexity" evidence="7">
    <location>
        <begin position="614"/>
        <end position="626"/>
    </location>
</feature>
<feature type="region of interest" description="Disordered" evidence="7">
    <location>
        <begin position="969"/>
        <end position="991"/>
    </location>
</feature>
<feature type="compositionally biased region" description="Basic and acidic residues" evidence="7">
    <location>
        <begin position="1447"/>
        <end position="1459"/>
    </location>
</feature>
<evidence type="ECO:0000256" key="7">
    <source>
        <dbReference type="SAM" id="MobiDB-lite"/>
    </source>
</evidence>
<feature type="compositionally biased region" description="Basic and acidic residues" evidence="7">
    <location>
        <begin position="818"/>
        <end position="829"/>
    </location>
</feature>
<name>W7TTT6_9STRA</name>
<dbReference type="EMBL" id="AZIL01000126">
    <property type="protein sequence ID" value="EWM29547.1"/>
    <property type="molecule type" value="Genomic_DNA"/>
</dbReference>
<feature type="compositionally biased region" description="Basic and acidic residues" evidence="7">
    <location>
        <begin position="909"/>
        <end position="932"/>
    </location>
</feature>
<feature type="region of interest" description="Disordered" evidence="7">
    <location>
        <begin position="152"/>
        <end position="181"/>
    </location>
</feature>
<organism evidence="9 10">
    <name type="scientific">Nannochloropsis gaditana</name>
    <dbReference type="NCBI Taxonomy" id="72520"/>
    <lineage>
        <taxon>Eukaryota</taxon>
        <taxon>Sar</taxon>
        <taxon>Stramenopiles</taxon>
        <taxon>Ochrophyta</taxon>
        <taxon>Eustigmatophyceae</taxon>
        <taxon>Eustigmatales</taxon>
        <taxon>Monodopsidaceae</taxon>
        <taxon>Nannochloropsis</taxon>
    </lineage>
</organism>
<dbReference type="SMART" id="SM00220">
    <property type="entry name" value="S_TKc"/>
    <property type="match status" value="1"/>
</dbReference>
<keyword evidence="1" id="KW-0723">Serine/threonine-protein kinase</keyword>
<proteinExistence type="predicted"/>
<evidence type="ECO:0000256" key="3">
    <source>
        <dbReference type="ARBA" id="ARBA00022741"/>
    </source>
</evidence>
<dbReference type="InterPro" id="IPR017441">
    <property type="entry name" value="Protein_kinase_ATP_BS"/>
</dbReference>
<dbReference type="PANTHER" id="PTHR11584">
    <property type="entry name" value="SERINE/THREONINE PROTEIN KINASE"/>
    <property type="match status" value="1"/>
</dbReference>
<dbReference type="FunFam" id="1.10.510.10:FF:000571">
    <property type="entry name" value="Maternal embryonic leucine zipper kinase"/>
    <property type="match status" value="1"/>
</dbReference>
<keyword evidence="4 9" id="KW-0418">Kinase</keyword>
<dbReference type="PROSITE" id="PS00108">
    <property type="entry name" value="PROTEIN_KINASE_ST"/>
    <property type="match status" value="1"/>
</dbReference>
<dbReference type="InterPro" id="IPR008271">
    <property type="entry name" value="Ser/Thr_kinase_AS"/>
</dbReference>
<keyword evidence="10" id="KW-1185">Reference proteome</keyword>
<evidence type="ECO:0000256" key="1">
    <source>
        <dbReference type="ARBA" id="ARBA00022527"/>
    </source>
</evidence>
<feature type="compositionally biased region" description="Polar residues" evidence="7">
    <location>
        <begin position="280"/>
        <end position="300"/>
    </location>
</feature>
<comment type="caution">
    <text evidence="9">The sequence shown here is derived from an EMBL/GenBank/DDBJ whole genome shotgun (WGS) entry which is preliminary data.</text>
</comment>
<dbReference type="Pfam" id="PF00069">
    <property type="entry name" value="Pkinase"/>
    <property type="match status" value="1"/>
</dbReference>
<dbReference type="InterPro" id="IPR000719">
    <property type="entry name" value="Prot_kinase_dom"/>
</dbReference>
<sequence length="1459" mass="153385">MNHRHIRLDPLPEFIPQHKADASSANPPRPVSSPAPSNGACSSSTASCTLRSSSKAGPHSPSLPLFGGFPSSPAPFLTRQHSLPLGFERRNASASTSAPHPGLPSSASARALSNEQQTLQPCPHQPPSSAAYQPYQAHLTPAPRIAELSLGADDSSTDKAGGSGTSSPPFLKTKTGGGGANVAAANKTRLRLLSTSQAGGQEKPGASVGRGEGEDGERSGTGLSNALPPSGLGRAGGFAASSSISSAATTAAAFSPSSFLSQPAPPQHLPHTGTRLHASSPPSALQFRSPSSTGVNTSFWLRTPPPLYRSLSYGGESRSEQIARVRVLGAGNNSTGNMLGTNTVNQDHHMGPARFASVSGGGAGGTSPTKRGAQFTPKPFSSSPSGPAGCGGGDWLEKGATKAGRGEVGSESASIAPGALGSRAFFPEGEESTSRLATALRHSFYLPQCGPSNLSPSHSDQEGSVNSTSSSASSCVSSINGSVVGGVGKEGGFPSPGAVLNVTNPSPRTNFLSPSSQLPSAGEATSCTKNPYGYPETGAGTGMTTHPSPSRPAPPPIPSSLPASSTSQHAMGIRSPMVQAREKAVAQLHHPFQLAQQQQQHLVQAGLLPLSYMSHQHSSGSLHSQGPTASGDEGSEPLMGAKIANGEVDDSGWMGAGSANSSGSGGMSALYARRRSNSMHSSMSSFSSPSLLSMKPLKTGQGANMPGSHGGFRGRSRGSLNEIGKEDVVPLAAAHSPGLRGVNFGGNVSGWVDSTDVSSSNTSINGPEHTGGAYHYSKAGGSSKGHAVTWKAWKELKSHGAVEQREETEIEKEEDDGTKDAARRHNDRVLTQRLEEAVSFGRKTGMPVGADSTGWGSNDSGKILRKDRSDSAGRVSPVSYEFGLWKANCASDASPASRRRVASLQASLDGERGEEHGGIEHNSGERSSHDPVDPLGGAHNELTSSPHALGVEVKRSHGGEDAMNVSLVGEASEEEEPDKEGGNVGDGNSATIRSMRGIMGEQASMNEATWRGMERCRDPTRLAPYKEDKEDRPRVEMMDKEINDRPRGLVKNRTETNASFRKRLHNNASEDVARGDWEDLEEAVDHATVQNNQDKYIDNEQQRKVRLQHHRQRMLVATTSMDATEKGLSGDKEWKDAPASERIDWRKGAQIGKGTFGNVFVGLNASTGERFAVKQIGLVDGSRAEVARLEREILLMKRLRHKHIVQYLGTARDTHALFIFMEYVPGGSIASMLGQYGAFGEALTRRLVAQIVSGIAYLHSMGIIHRDVKGANVLVTNNGIAKLADFGCSRQLQDLQTAASVSLENSLKNITGSVPWMAPEVIKQSGRLPKAADVWSLGATIIEMATAAHPWPEFSNQLAALFHVATSTQPPSLPSSMSNVGKDFLTRCLAIDEKQRATAEELLQHPFIAQEVAMENGNDRIGGEEATASSFPLRPGKRNHGGQSEGKLGKDGREPSFLP</sequence>
<feature type="region of interest" description="Disordered" evidence="7">
    <location>
        <begin position="358"/>
        <end position="415"/>
    </location>
</feature>
<reference evidence="9 10" key="1">
    <citation type="journal article" date="2014" name="Mol. Plant">
        <title>Chromosome Scale Genome Assembly and Transcriptome Profiling of Nannochloropsis gaditana in Nitrogen Depletion.</title>
        <authorList>
            <person name="Corteggiani Carpinelli E."/>
            <person name="Telatin A."/>
            <person name="Vitulo N."/>
            <person name="Forcato C."/>
            <person name="D'Angelo M."/>
            <person name="Schiavon R."/>
            <person name="Vezzi A."/>
            <person name="Giacometti G.M."/>
            <person name="Morosinotto T."/>
            <person name="Valle G."/>
        </authorList>
    </citation>
    <scope>NUCLEOTIDE SEQUENCE [LARGE SCALE GENOMIC DNA]</scope>
    <source>
        <strain evidence="9 10">B-31</strain>
    </source>
</reference>
<feature type="region of interest" description="Disordered" evidence="7">
    <location>
        <begin position="1"/>
        <end position="131"/>
    </location>
</feature>
<keyword evidence="5 6" id="KW-0067">ATP-binding</keyword>
<feature type="compositionally biased region" description="Acidic residues" evidence="7">
    <location>
        <begin position="808"/>
        <end position="817"/>
    </location>
</feature>
<dbReference type="PROSITE" id="PS50011">
    <property type="entry name" value="PROTEIN_KINASE_DOM"/>
    <property type="match status" value="1"/>
</dbReference>
<feature type="compositionally biased region" description="Polar residues" evidence="7">
    <location>
        <begin position="505"/>
        <end position="529"/>
    </location>
</feature>
<evidence type="ECO:0000256" key="4">
    <source>
        <dbReference type="ARBA" id="ARBA00022777"/>
    </source>
</evidence>
<dbReference type="GO" id="GO:0004674">
    <property type="term" value="F:protein serine/threonine kinase activity"/>
    <property type="evidence" value="ECO:0007669"/>
    <property type="project" value="UniProtKB-KW"/>
</dbReference>
<dbReference type="Gene3D" id="1.10.510.10">
    <property type="entry name" value="Transferase(Phosphotransferase) domain 1"/>
    <property type="match status" value="1"/>
</dbReference>
<evidence type="ECO:0000256" key="2">
    <source>
        <dbReference type="ARBA" id="ARBA00022679"/>
    </source>
</evidence>
<evidence type="ECO:0000256" key="6">
    <source>
        <dbReference type="PROSITE-ProRule" id="PRU10141"/>
    </source>
</evidence>
<feature type="region of interest" description="Disordered" evidence="7">
    <location>
        <begin position="257"/>
        <end position="301"/>
    </location>
</feature>
<dbReference type="SUPFAM" id="SSF56112">
    <property type="entry name" value="Protein kinase-like (PK-like)"/>
    <property type="match status" value="1"/>
</dbReference>
<evidence type="ECO:0000256" key="5">
    <source>
        <dbReference type="ARBA" id="ARBA00022840"/>
    </source>
</evidence>
<dbReference type="PROSITE" id="PS00107">
    <property type="entry name" value="PROTEIN_KINASE_ATP"/>
    <property type="match status" value="1"/>
</dbReference>
<feature type="compositionally biased region" description="Basic and acidic residues" evidence="7">
    <location>
        <begin position="862"/>
        <end position="871"/>
    </location>
</feature>
<gene>
    <name evidence="9" type="ORF">Naga_100006g95</name>
</gene>
<dbReference type="Proteomes" id="UP000019335">
    <property type="component" value="Chromosome 2"/>
</dbReference>
<feature type="region of interest" description="Disordered" evidence="7">
    <location>
        <begin position="194"/>
        <end position="230"/>
    </location>
</feature>
<feature type="compositionally biased region" description="Low complexity" evidence="7">
    <location>
        <begin position="463"/>
        <end position="473"/>
    </location>
</feature>
<feature type="compositionally biased region" description="Low complexity" evidence="7">
    <location>
        <begin position="377"/>
        <end position="387"/>
    </location>
</feature>
<feature type="region of interest" description="Disordered" evidence="7">
    <location>
        <begin position="451"/>
        <end position="473"/>
    </location>
</feature>
<feature type="domain" description="Protein kinase" evidence="8">
    <location>
        <begin position="1145"/>
        <end position="1408"/>
    </location>
</feature>
<feature type="region of interest" description="Disordered" evidence="7">
    <location>
        <begin position="505"/>
        <end position="570"/>
    </location>
</feature>
<accession>W7TTT6</accession>
<feature type="region of interest" description="Disordered" evidence="7">
    <location>
        <begin position="891"/>
        <end position="943"/>
    </location>
</feature>
<feature type="compositionally biased region" description="Pro residues" evidence="7">
    <location>
        <begin position="549"/>
        <end position="559"/>
    </location>
</feature>
<feature type="region of interest" description="Disordered" evidence="7">
    <location>
        <begin position="843"/>
        <end position="875"/>
    </location>
</feature>
<feature type="region of interest" description="Disordered" evidence="7">
    <location>
        <begin position="1420"/>
        <end position="1459"/>
    </location>
</feature>
<feature type="region of interest" description="Disordered" evidence="7">
    <location>
        <begin position="801"/>
        <end position="829"/>
    </location>
</feature>
<evidence type="ECO:0000313" key="10">
    <source>
        <dbReference type="Proteomes" id="UP000019335"/>
    </source>
</evidence>
<feature type="compositionally biased region" description="Polar residues" evidence="7">
    <location>
        <begin position="105"/>
        <end position="120"/>
    </location>
</feature>
<feature type="binding site" evidence="6">
    <location>
        <position position="1174"/>
    </location>
    <ligand>
        <name>ATP</name>
        <dbReference type="ChEBI" id="CHEBI:30616"/>
    </ligand>
</feature>
<keyword evidence="2" id="KW-0808">Transferase</keyword>
<keyword evidence="3 6" id="KW-0547">Nucleotide-binding</keyword>
<feature type="compositionally biased region" description="Low complexity" evidence="7">
    <location>
        <begin position="40"/>
        <end position="54"/>
    </location>
</feature>